<proteinExistence type="predicted"/>
<sequence length="65" mass="7761">MKSNLIELILDSLYEVDPSGITRIVRLMLQLFRYYKTFHLNYLIPFDIKIINSIKLLVVYSIKQL</sequence>
<name>A0A1M5CRA3_9GAMM</name>
<dbReference type="EMBL" id="FQVF01000009">
    <property type="protein sequence ID" value="SHF57157.1"/>
    <property type="molecule type" value="Genomic_DNA"/>
</dbReference>
<gene>
    <name evidence="1" type="ORF">SAMN02745753_02219</name>
</gene>
<protein>
    <submittedName>
        <fullName evidence="1">Uncharacterized protein</fullName>
    </submittedName>
</protein>
<dbReference type="Proteomes" id="UP000184517">
    <property type="component" value="Unassembled WGS sequence"/>
</dbReference>
<reference evidence="2" key="1">
    <citation type="submission" date="2016-11" db="EMBL/GenBank/DDBJ databases">
        <authorList>
            <person name="Varghese N."/>
            <person name="Submissions S."/>
        </authorList>
    </citation>
    <scope>NUCLEOTIDE SEQUENCE [LARGE SCALE GENOMIC DNA]</scope>
    <source>
        <strain evidence="2">DSM 16579</strain>
    </source>
</reference>
<organism evidence="1 2">
    <name type="scientific">Marinomonas polaris DSM 16579</name>
    <dbReference type="NCBI Taxonomy" id="1122206"/>
    <lineage>
        <taxon>Bacteria</taxon>
        <taxon>Pseudomonadati</taxon>
        <taxon>Pseudomonadota</taxon>
        <taxon>Gammaproteobacteria</taxon>
        <taxon>Oceanospirillales</taxon>
        <taxon>Oceanospirillaceae</taxon>
        <taxon>Marinomonas</taxon>
    </lineage>
</organism>
<evidence type="ECO:0000313" key="2">
    <source>
        <dbReference type="Proteomes" id="UP000184517"/>
    </source>
</evidence>
<dbReference type="AlphaFoldDB" id="A0A1M5CRA3"/>
<accession>A0A1M5CRA3</accession>
<keyword evidence="2" id="KW-1185">Reference proteome</keyword>
<evidence type="ECO:0000313" key="1">
    <source>
        <dbReference type="EMBL" id="SHF57157.1"/>
    </source>
</evidence>